<organism evidence="2 3">
    <name type="scientific">Piloderma croceum (strain F 1598)</name>
    <dbReference type="NCBI Taxonomy" id="765440"/>
    <lineage>
        <taxon>Eukaryota</taxon>
        <taxon>Fungi</taxon>
        <taxon>Dikarya</taxon>
        <taxon>Basidiomycota</taxon>
        <taxon>Agaricomycotina</taxon>
        <taxon>Agaricomycetes</taxon>
        <taxon>Agaricomycetidae</taxon>
        <taxon>Atheliales</taxon>
        <taxon>Atheliaceae</taxon>
        <taxon>Piloderma</taxon>
    </lineage>
</organism>
<dbReference type="AlphaFoldDB" id="A0A0C3F9H5"/>
<protein>
    <submittedName>
        <fullName evidence="2">Uncharacterized protein</fullName>
    </submittedName>
</protein>
<reference evidence="2 3" key="1">
    <citation type="submission" date="2014-04" db="EMBL/GenBank/DDBJ databases">
        <authorList>
            <consortium name="DOE Joint Genome Institute"/>
            <person name="Kuo A."/>
            <person name="Tarkka M."/>
            <person name="Buscot F."/>
            <person name="Kohler A."/>
            <person name="Nagy L.G."/>
            <person name="Floudas D."/>
            <person name="Copeland A."/>
            <person name="Barry K.W."/>
            <person name="Cichocki N."/>
            <person name="Veneault-Fourrey C."/>
            <person name="LaButti K."/>
            <person name="Lindquist E.A."/>
            <person name="Lipzen A."/>
            <person name="Lundell T."/>
            <person name="Morin E."/>
            <person name="Murat C."/>
            <person name="Sun H."/>
            <person name="Tunlid A."/>
            <person name="Henrissat B."/>
            <person name="Grigoriev I.V."/>
            <person name="Hibbett D.S."/>
            <person name="Martin F."/>
            <person name="Nordberg H.P."/>
            <person name="Cantor M.N."/>
            <person name="Hua S.X."/>
        </authorList>
    </citation>
    <scope>NUCLEOTIDE SEQUENCE [LARGE SCALE GENOMIC DNA]</scope>
    <source>
        <strain evidence="2 3">F 1598</strain>
    </source>
</reference>
<keyword evidence="3" id="KW-1185">Reference proteome</keyword>
<dbReference type="OrthoDB" id="9995831at2759"/>
<sequence length="313" mass="34252">MASTVAFPRKATDAGSTLSVVSRHATALEVCDIVYGNSESTVSLDAVERFYEANARYENPFITATSRSVISDIYSLTRQLCYVDIPKPLAMLYILFRLKQPRPTSRASASSDPWFQGLRVWTEIGEICESESFDGHRRSIVEHTVNVLFLPGLHSDRTRLAHPRASSSSLVPDRGSTHLILENQYHPRPSDPRLSIPGTSLGVPSPLHFQLHILTRLSFNEQGRITHHRDIWDVKDVLGLVPGASFAQWISARLAATSLTIAARLFTGGSKSRQSSSAHAGTYASEDLDSLGLDLEQGSPSSSNASPSSTHDP</sequence>
<feature type="compositionally biased region" description="Low complexity" evidence="1">
    <location>
        <begin position="290"/>
        <end position="313"/>
    </location>
</feature>
<reference evidence="3" key="2">
    <citation type="submission" date="2015-01" db="EMBL/GenBank/DDBJ databases">
        <title>Evolutionary Origins and Diversification of the Mycorrhizal Mutualists.</title>
        <authorList>
            <consortium name="DOE Joint Genome Institute"/>
            <consortium name="Mycorrhizal Genomics Consortium"/>
            <person name="Kohler A."/>
            <person name="Kuo A."/>
            <person name="Nagy L.G."/>
            <person name="Floudas D."/>
            <person name="Copeland A."/>
            <person name="Barry K.W."/>
            <person name="Cichocki N."/>
            <person name="Veneault-Fourrey C."/>
            <person name="LaButti K."/>
            <person name="Lindquist E.A."/>
            <person name="Lipzen A."/>
            <person name="Lundell T."/>
            <person name="Morin E."/>
            <person name="Murat C."/>
            <person name="Riley R."/>
            <person name="Ohm R."/>
            <person name="Sun H."/>
            <person name="Tunlid A."/>
            <person name="Henrissat B."/>
            <person name="Grigoriev I.V."/>
            <person name="Hibbett D.S."/>
            <person name="Martin F."/>
        </authorList>
    </citation>
    <scope>NUCLEOTIDE SEQUENCE [LARGE SCALE GENOMIC DNA]</scope>
    <source>
        <strain evidence="3">F 1598</strain>
    </source>
</reference>
<feature type="region of interest" description="Disordered" evidence="1">
    <location>
        <begin position="289"/>
        <end position="313"/>
    </location>
</feature>
<gene>
    <name evidence="2" type="ORF">PILCRDRAFT_826384</name>
</gene>
<dbReference type="HOGENOM" id="CLU_067630_0_0_1"/>
<dbReference type="Proteomes" id="UP000054166">
    <property type="component" value="Unassembled WGS sequence"/>
</dbReference>
<evidence type="ECO:0000313" key="2">
    <source>
        <dbReference type="EMBL" id="KIM76386.1"/>
    </source>
</evidence>
<dbReference type="STRING" id="765440.A0A0C3F9H5"/>
<accession>A0A0C3F9H5</accession>
<evidence type="ECO:0000256" key="1">
    <source>
        <dbReference type="SAM" id="MobiDB-lite"/>
    </source>
</evidence>
<dbReference type="EMBL" id="KN833035">
    <property type="protein sequence ID" value="KIM76386.1"/>
    <property type="molecule type" value="Genomic_DNA"/>
</dbReference>
<proteinExistence type="predicted"/>
<name>A0A0C3F9H5_PILCF</name>
<dbReference type="InParanoid" id="A0A0C3F9H5"/>
<evidence type="ECO:0000313" key="3">
    <source>
        <dbReference type="Proteomes" id="UP000054166"/>
    </source>
</evidence>